<keyword evidence="1" id="KW-0808">Transferase</keyword>
<dbReference type="RefSeq" id="WP_275632791.1">
    <property type="nucleotide sequence ID" value="NZ_JARGYD010000003.1"/>
</dbReference>
<sequence length="389" mass="42226">MSLATNCPISGSTDLKPVFKLGNVPVICNQLWPDADAARAAPAGDVDLVICPETAMIWNAAFEPERMVYAPGYENALHFSPKFQAFAEELAKGLVDRFDLKGKHVFEIGCGDGHMLDLMSKHGAATATGFDPSMAGKETPFTARDGVEIVPEYFRSDQLDRPFDAILCRHVLEHLDAPMPLLQDIRRAIGDRDVPVYFEVPNAGWMLRAVSMWDVIYEHVGYWTAPAMEAAFRRAGFTPVSITEGYDGQFLMIEARPSQPETGWVSPDVDGVLQDAAAFSAASNGLLDEWRDRLSKLDGKAVIWGAGSKGITFANALGEAAAPLAALVDLNPRKHGLYAPGVALPVVSPEDLKDLRPDLILISNALYEAEITEQVRAMGLNPEFAVVAG</sequence>
<proteinExistence type="predicted"/>
<dbReference type="Gene3D" id="3.40.50.720">
    <property type="entry name" value="NAD(P)-binding Rossmann-like Domain"/>
    <property type="match status" value="1"/>
</dbReference>
<organism evidence="3 4">
    <name type="scientific">Psychromarinibacter halotolerans</name>
    <dbReference type="NCBI Taxonomy" id="1775175"/>
    <lineage>
        <taxon>Bacteria</taxon>
        <taxon>Pseudomonadati</taxon>
        <taxon>Pseudomonadota</taxon>
        <taxon>Alphaproteobacteria</taxon>
        <taxon>Rhodobacterales</taxon>
        <taxon>Paracoccaceae</taxon>
        <taxon>Psychromarinibacter</taxon>
    </lineage>
</organism>
<dbReference type="GO" id="GO:0032259">
    <property type="term" value="P:methylation"/>
    <property type="evidence" value="ECO:0007669"/>
    <property type="project" value="UniProtKB-KW"/>
</dbReference>
<accession>A0ABV7GVZ7</accession>
<dbReference type="SUPFAM" id="SSF53335">
    <property type="entry name" value="S-adenosyl-L-methionine-dependent methyltransferases"/>
    <property type="match status" value="1"/>
</dbReference>
<dbReference type="EMBL" id="JBHRTB010000010">
    <property type="protein sequence ID" value="MFC3145844.1"/>
    <property type="molecule type" value="Genomic_DNA"/>
</dbReference>
<dbReference type="Proteomes" id="UP001595632">
    <property type="component" value="Unassembled WGS sequence"/>
</dbReference>
<comment type="caution">
    <text evidence="3">The sequence shown here is derived from an EMBL/GenBank/DDBJ whole genome shotgun (WGS) entry which is preliminary data.</text>
</comment>
<gene>
    <name evidence="3" type="ORF">ACFOGP_24190</name>
</gene>
<evidence type="ECO:0000313" key="3">
    <source>
        <dbReference type="EMBL" id="MFC3145844.1"/>
    </source>
</evidence>
<dbReference type="Pfam" id="PF13489">
    <property type="entry name" value="Methyltransf_23"/>
    <property type="match status" value="1"/>
</dbReference>
<keyword evidence="3" id="KW-0489">Methyltransferase</keyword>
<dbReference type="InterPro" id="IPR013691">
    <property type="entry name" value="MeTrfase_14"/>
</dbReference>
<protein>
    <submittedName>
        <fullName evidence="3">Class I SAM-dependent methyltransferase</fullName>
    </submittedName>
</protein>
<evidence type="ECO:0000313" key="4">
    <source>
        <dbReference type="Proteomes" id="UP001595632"/>
    </source>
</evidence>
<dbReference type="PANTHER" id="PTHR43861">
    <property type="entry name" value="TRANS-ACONITATE 2-METHYLTRANSFERASE-RELATED"/>
    <property type="match status" value="1"/>
</dbReference>
<dbReference type="InterPro" id="IPR029063">
    <property type="entry name" value="SAM-dependent_MTases_sf"/>
</dbReference>
<dbReference type="Pfam" id="PF08484">
    <property type="entry name" value="Methyltransf_14"/>
    <property type="match status" value="1"/>
</dbReference>
<evidence type="ECO:0000256" key="1">
    <source>
        <dbReference type="ARBA" id="ARBA00022679"/>
    </source>
</evidence>
<feature type="domain" description="C-methyltransferase" evidence="2">
    <location>
        <begin position="298"/>
        <end position="378"/>
    </location>
</feature>
<evidence type="ECO:0000259" key="2">
    <source>
        <dbReference type="Pfam" id="PF08484"/>
    </source>
</evidence>
<keyword evidence="4" id="KW-1185">Reference proteome</keyword>
<reference evidence="4" key="1">
    <citation type="journal article" date="2019" name="Int. J. Syst. Evol. Microbiol.">
        <title>The Global Catalogue of Microorganisms (GCM) 10K type strain sequencing project: providing services to taxonomists for standard genome sequencing and annotation.</title>
        <authorList>
            <consortium name="The Broad Institute Genomics Platform"/>
            <consortium name="The Broad Institute Genome Sequencing Center for Infectious Disease"/>
            <person name="Wu L."/>
            <person name="Ma J."/>
        </authorList>
    </citation>
    <scope>NUCLEOTIDE SEQUENCE [LARGE SCALE GENOMIC DNA]</scope>
    <source>
        <strain evidence="4">KCTC 52366</strain>
    </source>
</reference>
<dbReference type="PANTHER" id="PTHR43861:SF3">
    <property type="entry name" value="PUTATIVE (AFU_ORTHOLOGUE AFUA_2G14390)-RELATED"/>
    <property type="match status" value="1"/>
</dbReference>
<name>A0ABV7GVZ7_9RHOB</name>
<dbReference type="Gene3D" id="3.40.50.150">
    <property type="entry name" value="Vaccinia Virus protein VP39"/>
    <property type="match status" value="1"/>
</dbReference>
<dbReference type="CDD" id="cd02440">
    <property type="entry name" value="AdoMet_MTases"/>
    <property type="match status" value="1"/>
</dbReference>
<dbReference type="GO" id="GO:0008168">
    <property type="term" value="F:methyltransferase activity"/>
    <property type="evidence" value="ECO:0007669"/>
    <property type="project" value="UniProtKB-KW"/>
</dbReference>